<dbReference type="AlphaFoldDB" id="A0A2T0SZT4"/>
<dbReference type="PROSITE" id="PS50082">
    <property type="entry name" value="WD_REPEATS_2"/>
    <property type="match status" value="4"/>
</dbReference>
<evidence type="ECO:0000313" key="4">
    <source>
        <dbReference type="EMBL" id="PRY38904.1"/>
    </source>
</evidence>
<keyword evidence="2" id="KW-0677">Repeat</keyword>
<accession>A0A2T0SZT4</accession>
<evidence type="ECO:0000256" key="3">
    <source>
        <dbReference type="PROSITE-ProRule" id="PRU00221"/>
    </source>
</evidence>
<dbReference type="EMBL" id="PVTF01000008">
    <property type="protein sequence ID" value="PRY38904.1"/>
    <property type="molecule type" value="Genomic_DNA"/>
</dbReference>
<sequence length="562" mass="61500">MIEHHGPISGIAAYADRYVATAGYDNQVVLWDQATGRALSRSMHDHLVNQCAFSPDGRYLVTSSSDYTARLWSVPELDLLTVFRGAEDDVEMAVFHPTREWVATASRDFVARVHDFSGKLLREFKGHRADVVSVEWVDDGDELISSSDGGEIKRWSMATGALVEDVGLDGVEQTDATAVSRNVLYAGNDRGEIVVISEQGTAQVPAHEAGVKRLLLKADRDLLVSLSYDSTMRLWDISETIPKNIAETTFPVDVWPRSSAFAGESKLVFGTFGSKYRTYDYERQEWLAEEVPPTHGINGLCVWDDHVITVGDSGVVYRDGVPISETGSLCNFVLPTGPTILTGGQLGTVVDATDGRVLHRHHSPLNCGTTFTKDGSEHVAIGSYAGEALVFRWEGSTLVHVEDLKLHTSAIKGLVTSGDVLFSTSSDQSIAWHRITDFSELHRIEEAHERVANGCVAFDAGHFATVGRDLTLRTWTPEYECTTIRLPIRRSIRCVAASADGDVVAIGSYDGHIARYDPRTRGLLAIDRPTAAGISAMTFSSARDAFLASSYDGQVYEIPRTV</sequence>
<dbReference type="PROSITE" id="PS50294">
    <property type="entry name" value="WD_REPEATS_REGION"/>
    <property type="match status" value="3"/>
</dbReference>
<dbReference type="Gene3D" id="2.130.10.10">
    <property type="entry name" value="YVTN repeat-like/Quinoprotein amine dehydrogenase"/>
    <property type="match status" value="3"/>
</dbReference>
<evidence type="ECO:0000256" key="1">
    <source>
        <dbReference type="ARBA" id="ARBA00022574"/>
    </source>
</evidence>
<proteinExistence type="predicted"/>
<name>A0A2T0SZT4_9PSEU</name>
<evidence type="ECO:0000313" key="5">
    <source>
        <dbReference type="Proteomes" id="UP000239494"/>
    </source>
</evidence>
<dbReference type="InterPro" id="IPR036322">
    <property type="entry name" value="WD40_repeat_dom_sf"/>
</dbReference>
<dbReference type="SMART" id="SM00320">
    <property type="entry name" value="WD40"/>
    <property type="match status" value="9"/>
</dbReference>
<keyword evidence="5" id="KW-1185">Reference proteome</keyword>
<dbReference type="InterPro" id="IPR015943">
    <property type="entry name" value="WD40/YVTN_repeat-like_dom_sf"/>
</dbReference>
<dbReference type="Proteomes" id="UP000239494">
    <property type="component" value="Unassembled WGS sequence"/>
</dbReference>
<comment type="caution">
    <text evidence="4">The sequence shown here is derived from an EMBL/GenBank/DDBJ whole genome shotgun (WGS) entry which is preliminary data.</text>
</comment>
<feature type="repeat" description="WD" evidence="3">
    <location>
        <begin position="1"/>
        <end position="41"/>
    </location>
</feature>
<feature type="repeat" description="WD" evidence="3">
    <location>
        <begin position="204"/>
        <end position="238"/>
    </location>
</feature>
<dbReference type="PROSITE" id="PS00678">
    <property type="entry name" value="WD_REPEATS_1"/>
    <property type="match status" value="1"/>
</dbReference>
<protein>
    <submittedName>
        <fullName evidence="4">WD-40 repeat-containing protein</fullName>
    </submittedName>
</protein>
<dbReference type="PRINTS" id="PR00320">
    <property type="entry name" value="GPROTEINBRPT"/>
</dbReference>
<dbReference type="PANTHER" id="PTHR19848:SF8">
    <property type="entry name" value="F-BOX AND WD REPEAT DOMAIN CONTAINING 7"/>
    <property type="match status" value="1"/>
</dbReference>
<feature type="repeat" description="WD" evidence="3">
    <location>
        <begin position="41"/>
        <end position="82"/>
    </location>
</feature>
<dbReference type="InterPro" id="IPR019775">
    <property type="entry name" value="WD40_repeat_CS"/>
</dbReference>
<dbReference type="PANTHER" id="PTHR19848">
    <property type="entry name" value="WD40 REPEAT PROTEIN"/>
    <property type="match status" value="1"/>
</dbReference>
<keyword evidence="1 3" id="KW-0853">WD repeat</keyword>
<dbReference type="Pfam" id="PF00400">
    <property type="entry name" value="WD40"/>
    <property type="match status" value="6"/>
</dbReference>
<feature type="repeat" description="WD" evidence="3">
    <location>
        <begin position="124"/>
        <end position="165"/>
    </location>
</feature>
<gene>
    <name evidence="4" type="ORF">CLV43_108304</name>
</gene>
<dbReference type="SUPFAM" id="SSF50998">
    <property type="entry name" value="Quinoprotein alcohol dehydrogenase-like"/>
    <property type="match status" value="1"/>
</dbReference>
<dbReference type="InterPro" id="IPR001680">
    <property type="entry name" value="WD40_rpt"/>
</dbReference>
<dbReference type="CDD" id="cd00200">
    <property type="entry name" value="WD40"/>
    <property type="match status" value="1"/>
</dbReference>
<reference evidence="4 5" key="1">
    <citation type="submission" date="2018-03" db="EMBL/GenBank/DDBJ databases">
        <title>Genomic Encyclopedia of Archaeal and Bacterial Type Strains, Phase II (KMG-II): from individual species to whole genera.</title>
        <authorList>
            <person name="Goeker M."/>
        </authorList>
    </citation>
    <scope>NUCLEOTIDE SEQUENCE [LARGE SCALE GENOMIC DNA]</scope>
    <source>
        <strain evidence="4 5">DSM 44720</strain>
    </source>
</reference>
<dbReference type="OrthoDB" id="134501at2"/>
<dbReference type="RefSeq" id="WP_106190259.1">
    <property type="nucleotide sequence ID" value="NZ_PVTF01000008.1"/>
</dbReference>
<dbReference type="InterPro" id="IPR020472">
    <property type="entry name" value="WD40_PAC1"/>
</dbReference>
<organism evidence="4 5">
    <name type="scientific">Umezawaea tangerina</name>
    <dbReference type="NCBI Taxonomy" id="84725"/>
    <lineage>
        <taxon>Bacteria</taxon>
        <taxon>Bacillati</taxon>
        <taxon>Actinomycetota</taxon>
        <taxon>Actinomycetes</taxon>
        <taxon>Pseudonocardiales</taxon>
        <taxon>Pseudonocardiaceae</taxon>
        <taxon>Umezawaea</taxon>
    </lineage>
</organism>
<dbReference type="SUPFAM" id="SSF50978">
    <property type="entry name" value="WD40 repeat-like"/>
    <property type="match status" value="1"/>
</dbReference>
<evidence type="ECO:0000256" key="2">
    <source>
        <dbReference type="ARBA" id="ARBA00022737"/>
    </source>
</evidence>
<dbReference type="InterPro" id="IPR011047">
    <property type="entry name" value="Quinoprotein_ADH-like_sf"/>
</dbReference>